<sequence length="124" mass="14243">MDRKVLLIDDDPIANMINRELFEIRGYVVNAYTNPKEALEYLESANSSLGDIPDIIMLDINMPEMDGWGFLDEYQKIEFASNNNCRLFMLTSSIASEDKEKAFTYSSVKGFISKPLTMEWVQNL</sequence>
<feature type="modified residue" description="4-aspartylphosphate" evidence="1">
    <location>
        <position position="59"/>
    </location>
</feature>
<evidence type="ECO:0000259" key="2">
    <source>
        <dbReference type="PROSITE" id="PS50110"/>
    </source>
</evidence>
<dbReference type="PANTHER" id="PTHR43228:SF1">
    <property type="entry name" value="TWO-COMPONENT RESPONSE REGULATOR ARR22"/>
    <property type="match status" value="1"/>
</dbReference>
<dbReference type="InterPro" id="IPR001789">
    <property type="entry name" value="Sig_transdc_resp-reg_receiver"/>
</dbReference>
<dbReference type="SMART" id="SM00448">
    <property type="entry name" value="REC"/>
    <property type="match status" value="1"/>
</dbReference>
<evidence type="ECO:0000256" key="1">
    <source>
        <dbReference type="PROSITE-ProRule" id="PRU00169"/>
    </source>
</evidence>
<dbReference type="RefSeq" id="WP_202858427.1">
    <property type="nucleotide sequence ID" value="NZ_JAEUGD010000066.1"/>
</dbReference>
<dbReference type="AlphaFoldDB" id="A0A937G1J3"/>
<keyword evidence="4" id="KW-1185">Reference proteome</keyword>
<evidence type="ECO:0000313" key="3">
    <source>
        <dbReference type="EMBL" id="MBL6448887.1"/>
    </source>
</evidence>
<dbReference type="Pfam" id="PF00072">
    <property type="entry name" value="Response_reg"/>
    <property type="match status" value="1"/>
</dbReference>
<gene>
    <name evidence="3" type="ORF">JMN32_21425</name>
</gene>
<keyword evidence="1" id="KW-0597">Phosphoprotein</keyword>
<name>A0A937G1J3_9BACT</name>
<protein>
    <submittedName>
        <fullName evidence="3">Response regulator</fullName>
    </submittedName>
</protein>
<dbReference type="EMBL" id="JAEUGD010000066">
    <property type="protein sequence ID" value="MBL6448887.1"/>
    <property type="molecule type" value="Genomic_DNA"/>
</dbReference>
<dbReference type="CDD" id="cd00156">
    <property type="entry name" value="REC"/>
    <property type="match status" value="1"/>
</dbReference>
<organism evidence="3 4">
    <name type="scientific">Fulvivirga marina</name>
    <dbReference type="NCBI Taxonomy" id="2494733"/>
    <lineage>
        <taxon>Bacteria</taxon>
        <taxon>Pseudomonadati</taxon>
        <taxon>Bacteroidota</taxon>
        <taxon>Cytophagia</taxon>
        <taxon>Cytophagales</taxon>
        <taxon>Fulvivirgaceae</taxon>
        <taxon>Fulvivirga</taxon>
    </lineage>
</organism>
<dbReference type="PROSITE" id="PS50110">
    <property type="entry name" value="RESPONSE_REGULATORY"/>
    <property type="match status" value="1"/>
</dbReference>
<evidence type="ECO:0000313" key="4">
    <source>
        <dbReference type="Proteomes" id="UP000614216"/>
    </source>
</evidence>
<accession>A0A937G1J3</accession>
<dbReference type="Gene3D" id="3.40.50.2300">
    <property type="match status" value="1"/>
</dbReference>
<dbReference type="InterPro" id="IPR052048">
    <property type="entry name" value="ST_Response_Regulator"/>
</dbReference>
<dbReference type="PANTHER" id="PTHR43228">
    <property type="entry name" value="TWO-COMPONENT RESPONSE REGULATOR"/>
    <property type="match status" value="1"/>
</dbReference>
<reference evidence="3" key="1">
    <citation type="submission" date="2021-01" db="EMBL/GenBank/DDBJ databases">
        <title>Fulvivirga kasyanovii gen. nov., sp nov., a novel member of the phylum Bacteroidetes isolated from seawater in a mussel farm.</title>
        <authorList>
            <person name="Zhao L.-H."/>
            <person name="Wang Z.-J."/>
        </authorList>
    </citation>
    <scope>NUCLEOTIDE SEQUENCE</scope>
    <source>
        <strain evidence="3">29W222</strain>
    </source>
</reference>
<dbReference type="Proteomes" id="UP000614216">
    <property type="component" value="Unassembled WGS sequence"/>
</dbReference>
<dbReference type="InterPro" id="IPR011006">
    <property type="entry name" value="CheY-like_superfamily"/>
</dbReference>
<dbReference type="GO" id="GO:0000160">
    <property type="term" value="P:phosphorelay signal transduction system"/>
    <property type="evidence" value="ECO:0007669"/>
    <property type="project" value="InterPro"/>
</dbReference>
<dbReference type="SUPFAM" id="SSF52172">
    <property type="entry name" value="CheY-like"/>
    <property type="match status" value="1"/>
</dbReference>
<comment type="caution">
    <text evidence="3">The sequence shown here is derived from an EMBL/GenBank/DDBJ whole genome shotgun (WGS) entry which is preliminary data.</text>
</comment>
<proteinExistence type="predicted"/>
<feature type="domain" description="Response regulatory" evidence="2">
    <location>
        <begin position="4"/>
        <end position="124"/>
    </location>
</feature>